<feature type="transmembrane region" description="Helical" evidence="2">
    <location>
        <begin position="7"/>
        <end position="26"/>
    </location>
</feature>
<evidence type="ECO:0000256" key="1">
    <source>
        <dbReference type="SAM" id="MobiDB-lite"/>
    </source>
</evidence>
<dbReference type="EMBL" id="ML119154">
    <property type="protein sequence ID" value="RPB09236.1"/>
    <property type="molecule type" value="Genomic_DNA"/>
</dbReference>
<keyword evidence="2" id="KW-0472">Membrane</keyword>
<reference evidence="3 4" key="1">
    <citation type="journal article" date="2018" name="Nat. Ecol. Evol.">
        <title>Pezizomycetes genomes reveal the molecular basis of ectomycorrhizal truffle lifestyle.</title>
        <authorList>
            <person name="Murat C."/>
            <person name="Payen T."/>
            <person name="Noel B."/>
            <person name="Kuo A."/>
            <person name="Morin E."/>
            <person name="Chen J."/>
            <person name="Kohler A."/>
            <person name="Krizsan K."/>
            <person name="Balestrini R."/>
            <person name="Da Silva C."/>
            <person name="Montanini B."/>
            <person name="Hainaut M."/>
            <person name="Levati E."/>
            <person name="Barry K.W."/>
            <person name="Belfiori B."/>
            <person name="Cichocki N."/>
            <person name="Clum A."/>
            <person name="Dockter R.B."/>
            <person name="Fauchery L."/>
            <person name="Guy J."/>
            <person name="Iotti M."/>
            <person name="Le Tacon F."/>
            <person name="Lindquist E.A."/>
            <person name="Lipzen A."/>
            <person name="Malagnac F."/>
            <person name="Mello A."/>
            <person name="Molinier V."/>
            <person name="Miyauchi S."/>
            <person name="Poulain J."/>
            <person name="Riccioni C."/>
            <person name="Rubini A."/>
            <person name="Sitrit Y."/>
            <person name="Splivallo R."/>
            <person name="Traeger S."/>
            <person name="Wang M."/>
            <person name="Zifcakova L."/>
            <person name="Wipf D."/>
            <person name="Zambonelli A."/>
            <person name="Paolocci F."/>
            <person name="Nowrousian M."/>
            <person name="Ottonello S."/>
            <person name="Baldrian P."/>
            <person name="Spatafora J.W."/>
            <person name="Henrissat B."/>
            <person name="Nagy L.G."/>
            <person name="Aury J.M."/>
            <person name="Wincker P."/>
            <person name="Grigoriev I.V."/>
            <person name="Bonfante P."/>
            <person name="Martin F.M."/>
        </authorList>
    </citation>
    <scope>NUCLEOTIDE SEQUENCE [LARGE SCALE GENOMIC DNA]</scope>
    <source>
        <strain evidence="3 4">CCBAS932</strain>
    </source>
</reference>
<feature type="region of interest" description="Disordered" evidence="1">
    <location>
        <begin position="42"/>
        <end position="108"/>
    </location>
</feature>
<feature type="compositionally biased region" description="Basic residues" evidence="1">
    <location>
        <begin position="46"/>
        <end position="61"/>
    </location>
</feature>
<dbReference type="InParanoid" id="A0A3N4KF94"/>
<name>A0A3N4KF94_9PEZI</name>
<keyword evidence="2" id="KW-1133">Transmembrane helix</keyword>
<keyword evidence="4" id="KW-1185">Reference proteome</keyword>
<evidence type="ECO:0000256" key="2">
    <source>
        <dbReference type="SAM" id="Phobius"/>
    </source>
</evidence>
<evidence type="ECO:0000313" key="4">
    <source>
        <dbReference type="Proteomes" id="UP000277580"/>
    </source>
</evidence>
<dbReference type="Proteomes" id="UP000277580">
    <property type="component" value="Unassembled WGS sequence"/>
</dbReference>
<protein>
    <submittedName>
        <fullName evidence="3">Uncharacterized protein</fullName>
    </submittedName>
</protein>
<evidence type="ECO:0000313" key="3">
    <source>
        <dbReference type="EMBL" id="RPB09236.1"/>
    </source>
</evidence>
<organism evidence="3 4">
    <name type="scientific">Morchella conica CCBAS932</name>
    <dbReference type="NCBI Taxonomy" id="1392247"/>
    <lineage>
        <taxon>Eukaryota</taxon>
        <taxon>Fungi</taxon>
        <taxon>Dikarya</taxon>
        <taxon>Ascomycota</taxon>
        <taxon>Pezizomycotina</taxon>
        <taxon>Pezizomycetes</taxon>
        <taxon>Pezizales</taxon>
        <taxon>Morchellaceae</taxon>
        <taxon>Morchella</taxon>
    </lineage>
</organism>
<dbReference type="AlphaFoldDB" id="A0A3N4KF94"/>
<sequence length="143" mass="16506">MYILRHILSLDFLVRVGFIVWVWAFVRRSCISGLELYLLPPWPRPKQPKPWKNRYPKKNHGKPPTMHPQPWKHPVPHPHAQSPRRQRSPTQQRGVRDNGRSSVSFVSVSARHRGDRSSGLYCVLYGRCVVRVVSGSAVFFGGM</sequence>
<gene>
    <name evidence="3" type="ORF">P167DRAFT_321964</name>
</gene>
<keyword evidence="2" id="KW-0812">Transmembrane</keyword>
<proteinExistence type="predicted"/>
<accession>A0A3N4KF94</accession>